<organism evidence="12">
    <name type="scientific">Stegastes partitus</name>
    <name type="common">bicolor damselfish</name>
    <dbReference type="NCBI Taxonomy" id="144197"/>
    <lineage>
        <taxon>Eukaryota</taxon>
        <taxon>Metazoa</taxon>
        <taxon>Chordata</taxon>
        <taxon>Craniata</taxon>
        <taxon>Vertebrata</taxon>
        <taxon>Euteleostomi</taxon>
        <taxon>Actinopterygii</taxon>
        <taxon>Neopterygii</taxon>
        <taxon>Teleostei</taxon>
        <taxon>Neoteleostei</taxon>
        <taxon>Acanthomorphata</taxon>
        <taxon>Ovalentaria</taxon>
        <taxon>Pomacentridae</taxon>
        <taxon>Stegastes</taxon>
    </lineage>
</organism>
<evidence type="ECO:0000256" key="1">
    <source>
        <dbReference type="ARBA" id="ARBA00004123"/>
    </source>
</evidence>
<evidence type="ECO:0000256" key="8">
    <source>
        <dbReference type="RuleBase" id="RU369088"/>
    </source>
</evidence>
<proteinExistence type="inferred from homology"/>
<dbReference type="Ensembl" id="ENSSPAT00000016118.1">
    <property type="protein sequence ID" value="ENSSPAP00000015863.1"/>
    <property type="gene ID" value="ENSSPAG00000011907.1"/>
</dbReference>
<keyword evidence="10" id="KW-0812">Transmembrane</keyword>
<dbReference type="InterPro" id="IPR021419">
    <property type="entry name" value="Mediator_Med25_VWA"/>
</dbReference>
<dbReference type="FunFam" id="3.40.50.410:FF:000074">
    <property type="entry name" value="Mediator complex subunit 25"/>
    <property type="match status" value="1"/>
</dbReference>
<feature type="compositionally biased region" description="Polar residues" evidence="9">
    <location>
        <begin position="516"/>
        <end position="534"/>
    </location>
</feature>
<name>A0A3B5A3N5_9TELE</name>
<keyword evidence="10" id="KW-1133">Transmembrane helix</keyword>
<dbReference type="Gene3D" id="3.40.50.410">
    <property type="entry name" value="von Willebrand factor, type A domain"/>
    <property type="match status" value="1"/>
</dbReference>
<dbReference type="GeneTree" id="ENSGT00940000160439"/>
<dbReference type="PROSITE" id="PS50234">
    <property type="entry name" value="VWFA"/>
    <property type="match status" value="1"/>
</dbReference>
<evidence type="ECO:0000256" key="4">
    <source>
        <dbReference type="ARBA" id="ARBA00023015"/>
    </source>
</evidence>
<evidence type="ECO:0000256" key="10">
    <source>
        <dbReference type="SAM" id="Phobius"/>
    </source>
</evidence>
<feature type="domain" description="VWFA" evidence="11">
    <location>
        <begin position="14"/>
        <end position="181"/>
    </location>
</feature>
<evidence type="ECO:0000256" key="9">
    <source>
        <dbReference type="SAM" id="MobiDB-lite"/>
    </source>
</evidence>
<dbReference type="GO" id="GO:0005667">
    <property type="term" value="C:transcription regulator complex"/>
    <property type="evidence" value="ECO:0007669"/>
    <property type="project" value="UniProtKB-UniRule"/>
</dbReference>
<comment type="subcellular location">
    <subcellularLocation>
        <location evidence="1 8">Nucleus</location>
    </subcellularLocation>
</comment>
<dbReference type="AlphaFoldDB" id="A0A3B5A3N5"/>
<dbReference type="Gene3D" id="2.40.290.30">
    <property type="entry name" value="Mediator complex subunit 25, ACID domain"/>
    <property type="match status" value="1"/>
</dbReference>
<protein>
    <recommendedName>
        <fullName evidence="3 8">Mediator of RNA polymerase II transcription subunit 25</fullName>
    </recommendedName>
</protein>
<keyword evidence="7 8" id="KW-0539">Nucleus</keyword>
<feature type="transmembrane region" description="Helical" evidence="10">
    <location>
        <begin position="216"/>
        <end position="238"/>
    </location>
</feature>
<dbReference type="FunFam" id="2.40.290.30:FF:000001">
    <property type="entry name" value="Mediator of RNA polymerase II transcription subunit 25"/>
    <property type="match status" value="1"/>
</dbReference>
<comment type="similarity">
    <text evidence="2 8">Belongs to the Mediator complex subunit 25 family.</text>
</comment>
<dbReference type="Pfam" id="PF11232">
    <property type="entry name" value="Med25"/>
    <property type="match status" value="1"/>
</dbReference>
<evidence type="ECO:0000256" key="5">
    <source>
        <dbReference type="ARBA" id="ARBA00023159"/>
    </source>
</evidence>
<evidence type="ECO:0000256" key="6">
    <source>
        <dbReference type="ARBA" id="ARBA00023163"/>
    </source>
</evidence>
<evidence type="ECO:0000256" key="2">
    <source>
        <dbReference type="ARBA" id="ARBA00009102"/>
    </source>
</evidence>
<dbReference type="PANTHER" id="PTHR12433:SF11">
    <property type="entry name" value="MEDIATOR OF RNA POLYMERASE II TRANSCRIPTION SUBUNIT 25"/>
    <property type="match status" value="1"/>
</dbReference>
<comment type="subunit">
    <text evidence="8">Component of the Mediator complex.</text>
</comment>
<keyword evidence="6 8" id="KW-0804">Transcription</keyword>
<dbReference type="Pfam" id="PF11265">
    <property type="entry name" value="Med25_VWA"/>
    <property type="match status" value="1"/>
</dbReference>
<dbReference type="InterPro" id="IPR021394">
    <property type="entry name" value="Med25_PTOV"/>
</dbReference>
<dbReference type="SUPFAM" id="SSF53300">
    <property type="entry name" value="vWA-like"/>
    <property type="match status" value="1"/>
</dbReference>
<feature type="compositionally biased region" description="Low complexity" evidence="9">
    <location>
        <begin position="277"/>
        <end position="316"/>
    </location>
</feature>
<dbReference type="InterPro" id="IPR038196">
    <property type="entry name" value="Med25_PTOV_sf"/>
</dbReference>
<evidence type="ECO:0000313" key="12">
    <source>
        <dbReference type="Ensembl" id="ENSSPAP00000015863.1"/>
    </source>
</evidence>
<dbReference type="InterPro" id="IPR036465">
    <property type="entry name" value="vWFA_dom_sf"/>
</dbReference>
<evidence type="ECO:0000256" key="3">
    <source>
        <dbReference type="ARBA" id="ARBA00019694"/>
    </source>
</evidence>
<dbReference type="PANTHER" id="PTHR12433">
    <property type="entry name" value="MEDIATOR OF RNA POLYMERASE II TRANSCRIPTION SUBUNIT 25"/>
    <property type="match status" value="1"/>
</dbReference>
<feature type="region of interest" description="Disordered" evidence="9">
    <location>
        <begin position="277"/>
        <end position="319"/>
    </location>
</feature>
<keyword evidence="10" id="KW-0472">Membrane</keyword>
<feature type="region of interest" description="Disordered" evidence="9">
    <location>
        <begin position="516"/>
        <end position="565"/>
    </location>
</feature>
<dbReference type="InterPro" id="IPR002035">
    <property type="entry name" value="VWF_A"/>
</dbReference>
<dbReference type="GO" id="GO:0045944">
    <property type="term" value="P:positive regulation of transcription by RNA polymerase II"/>
    <property type="evidence" value="ECO:0007669"/>
    <property type="project" value="TreeGrafter"/>
</dbReference>
<evidence type="ECO:0000256" key="7">
    <source>
        <dbReference type="ARBA" id="ARBA00023242"/>
    </source>
</evidence>
<reference evidence="12" key="1">
    <citation type="submission" date="2023-09" db="UniProtKB">
        <authorList>
            <consortium name="Ensembl"/>
        </authorList>
    </citation>
    <scope>IDENTIFICATION</scope>
</reference>
<evidence type="ECO:0000259" key="11">
    <source>
        <dbReference type="PROSITE" id="PS50234"/>
    </source>
</evidence>
<sequence>MEPSTKPGTNQVADVVFVIEGTANLGPYFESLRKNYILPAIEYFNGGPPAETDFGGDYGGTQYGLVVFNTVDCAPESYVQCHAPTSSAFEFVSWIDSIQFMGGGAESCSLIAEGLSVALQLFDDFKKMREQIGQTHKVCVLLCNSPPYLLPAVESVSYTGCTADNLVKIIRDRGIHFSVVAPRKLPALRALFERASPVGGAVEPHPDYSQDPFHMVLVRGISLPVLVLLFVMFFIFSLDPPMVQQGPPFPSQPTIPTVPGVKPSISTVTTGTQLLSQQVPPNQQQTVPPSGQSAPNQQPQAPPQQQQTANQPTPSSAQSNMVRNANQIGQQQGVANKIVAWTGVLEWQEKPKASSMDSTTKLTRSLPCQVHVNQGENLNTDQWPQKLIMQLIPQQLLTTLGHLFRNSRMVQFLFTNKDMESLKGLYRIMANGFAGCVHFPHTTSPCEVRVLMLLYSSKKRIFMGLIPNDQSGFVNGIRQVITNHKQVQQHRAPGQVPPNQNFLNRPPGPIPVSHGNVQPQMTMRATGPTNQQPPVSGAPPNQVAQSGQAPPQGPILRLSNPGANPQLRSLLLSQQPGQVSHMTGMMSHQGLGQQLVHPAPGGGAQMQGQWRQPMAGPMLMSGGQRGAVPQPGMPQVSSVMEDEILMDLI</sequence>
<keyword evidence="5" id="KW-0010">Activator</keyword>
<dbReference type="GO" id="GO:0016592">
    <property type="term" value="C:mediator complex"/>
    <property type="evidence" value="ECO:0007669"/>
    <property type="project" value="UniProtKB-UniRule"/>
</dbReference>
<keyword evidence="4 8" id="KW-0805">Transcription regulation</keyword>
<accession>A0A3B5A3N5</accession>
<comment type="function">
    <text evidence="8">Component of the Mediator complex, a coactivator involved in the regulated transcription of nearly all RNA polymerase II-dependent genes. Mediator functions as a bridge to convey information from gene-specific regulatory proteins to the basal RNA polymerase II transcription machinery. Mediator is recruited to promoters by direct interactions with regulatory proteins and serves as a scaffold for the assembly of a functional preinitiation complex with RNA polymerase II and the general transcription factors.</text>
</comment>